<dbReference type="InterPro" id="IPR008023">
    <property type="entry name" value="DUF748"/>
</dbReference>
<keyword evidence="3" id="KW-1185">Reference proteome</keyword>
<evidence type="ECO:0000313" key="2">
    <source>
        <dbReference type="EMBL" id="MCB4797710.1"/>
    </source>
</evidence>
<dbReference type="GO" id="GO:0090313">
    <property type="term" value="P:regulation of protein targeting to membrane"/>
    <property type="evidence" value="ECO:0007669"/>
    <property type="project" value="TreeGrafter"/>
</dbReference>
<keyword evidence="1" id="KW-0812">Transmembrane</keyword>
<evidence type="ECO:0000256" key="1">
    <source>
        <dbReference type="SAM" id="Phobius"/>
    </source>
</evidence>
<protein>
    <submittedName>
        <fullName evidence="2">DUF748 domain-containing protein</fullName>
    </submittedName>
</protein>
<dbReference type="RefSeq" id="WP_226540570.1">
    <property type="nucleotide sequence ID" value="NZ_JAJAPW010000001.1"/>
</dbReference>
<dbReference type="EMBL" id="JAJAPW010000001">
    <property type="protein sequence ID" value="MCB4797710.1"/>
    <property type="molecule type" value="Genomic_DNA"/>
</dbReference>
<dbReference type="PANTHER" id="PTHR30441">
    <property type="entry name" value="DUF748 DOMAIN-CONTAINING PROTEIN"/>
    <property type="match status" value="1"/>
</dbReference>
<dbReference type="Pfam" id="PF05359">
    <property type="entry name" value="DUF748"/>
    <property type="match status" value="2"/>
</dbReference>
<keyword evidence="1" id="KW-1133">Transmembrane helix</keyword>
<gene>
    <name evidence="2" type="ORF">LG649_02565</name>
</gene>
<comment type="caution">
    <text evidence="2">The sequence shown here is derived from an EMBL/GenBank/DDBJ whole genome shotgun (WGS) entry which is preliminary data.</text>
</comment>
<dbReference type="GO" id="GO:0005886">
    <property type="term" value="C:plasma membrane"/>
    <property type="evidence" value="ECO:0007669"/>
    <property type="project" value="TreeGrafter"/>
</dbReference>
<accession>A0A9X1HXI0</accession>
<dbReference type="AlphaFoldDB" id="A0A9X1HXI0"/>
<evidence type="ECO:0000313" key="3">
    <source>
        <dbReference type="Proteomes" id="UP001139199"/>
    </source>
</evidence>
<reference evidence="2" key="1">
    <citation type="submission" date="2021-10" db="EMBL/GenBank/DDBJ databases">
        <title>Tamlana sargassums sp. nov., and Tamlana laminarinivorans sp. nov., two new bacteria isolated from the brown alga.</title>
        <authorList>
            <person name="Li J."/>
        </authorList>
    </citation>
    <scope>NUCLEOTIDE SEQUENCE</scope>
    <source>
        <strain evidence="2">PT2-4</strain>
    </source>
</reference>
<feature type="transmembrane region" description="Helical" evidence="1">
    <location>
        <begin position="16"/>
        <end position="38"/>
    </location>
</feature>
<proteinExistence type="predicted"/>
<sequence>MKSNNQKTKKFKTKKLFKIAVILIIIVFVVLIIVGFLAPNIVKNQLEKNGKEWVGRRLKIEDVSVNYFTSTINLVGAKMFEANDKDTFVSLDSLKLDLDMLKYFSSEVVVEELNVKNLWVNISQKDSVFNFDDLITFYNTSDSTLVAEDKAEPLLFNLSNLKLNGGTLVYNDKILNVTQTIENLSFFLPHIEWGRGASNMDASFKLNNGGSFGVNSNFNSKNGDYKFHVNIDSLDIAQFKPYTEAYLVVSQVKGTASGEIDITGNINNLNNLSIRGNTNVSNFALLDSVGKTFLGAKKLICPIEEMLPMKYVYNFGNITLTEPNVSFDLYEDSNNFYKSFGLDTPEQVADSSLVTQETEPIVYSVNSIHLDGGTFHFTDYTTERRPFTYEFSEMKMDIDPINKQSEWVSGKASMILNKRGQLAANIGFNPNDAGMNMKVDYVISDFQLSDLNIYSMQYTGYPILYGDMYYKGNMDIDAGKLNLENKLIVHNAEIGNKRKSAFYKLPLKVALYILKDKDGVINMDVPVKGDLNDPKINLRKIIWKTLGNFLLKTATSPFRALSNLINVDPSDIKEINYTYLDTTLTTGKEHQLKLLRKLETSKPNLDIELVYFNDKRRQKEEILKQLQVDSLQVDSISNYFDNKRLKDIETFLNRNYADSTRIKVTAPEKFNPKNRGSQPVFEIKYKIQGVTNEN</sequence>
<dbReference type="Proteomes" id="UP001139199">
    <property type="component" value="Unassembled WGS sequence"/>
</dbReference>
<name>A0A9X1HXI0_9FLAO</name>
<organism evidence="2 3">
    <name type="scientific">Neotamlana laminarinivorans</name>
    <dbReference type="NCBI Taxonomy" id="2883124"/>
    <lineage>
        <taxon>Bacteria</taxon>
        <taxon>Pseudomonadati</taxon>
        <taxon>Bacteroidota</taxon>
        <taxon>Flavobacteriia</taxon>
        <taxon>Flavobacteriales</taxon>
        <taxon>Flavobacteriaceae</taxon>
        <taxon>Neotamlana</taxon>
    </lineage>
</organism>
<keyword evidence="1" id="KW-0472">Membrane</keyword>
<dbReference type="InterPro" id="IPR052894">
    <property type="entry name" value="AsmA-related"/>
</dbReference>
<dbReference type="PANTHER" id="PTHR30441:SF8">
    <property type="entry name" value="DUF748 DOMAIN-CONTAINING PROTEIN"/>
    <property type="match status" value="1"/>
</dbReference>